<dbReference type="STRING" id="158441.A0A226DY20"/>
<dbReference type="EMBL" id="LNIX01000010">
    <property type="protein sequence ID" value="OXA49704.1"/>
    <property type="molecule type" value="Genomic_DNA"/>
</dbReference>
<dbReference type="SUPFAM" id="SSF48452">
    <property type="entry name" value="TPR-like"/>
    <property type="match status" value="1"/>
</dbReference>
<organism evidence="1 2">
    <name type="scientific">Folsomia candida</name>
    <name type="common">Springtail</name>
    <dbReference type="NCBI Taxonomy" id="158441"/>
    <lineage>
        <taxon>Eukaryota</taxon>
        <taxon>Metazoa</taxon>
        <taxon>Ecdysozoa</taxon>
        <taxon>Arthropoda</taxon>
        <taxon>Hexapoda</taxon>
        <taxon>Collembola</taxon>
        <taxon>Entomobryomorpha</taxon>
        <taxon>Isotomoidea</taxon>
        <taxon>Isotomidae</taxon>
        <taxon>Proisotominae</taxon>
        <taxon>Folsomia</taxon>
    </lineage>
</organism>
<dbReference type="Proteomes" id="UP000198287">
    <property type="component" value="Unassembled WGS sequence"/>
</dbReference>
<evidence type="ECO:0000313" key="2">
    <source>
        <dbReference type="Proteomes" id="UP000198287"/>
    </source>
</evidence>
<proteinExistence type="predicted"/>
<sequence length="871" mass="100287">MSVIKFIKEAFLKDKTFHNKWREIFTEILSDEKIAEFGTWEQSLIAGSMTLEHLYQKLLDHATSERGEAHMLGLLKETLKKSNCLQIYGSVQSYQGHSYPYWVNINNGINPFYGRDKQISKLLRIYFKPTSGEIVTLCGLPGMGKTELVKQFLHNEQIKNKVPCIWIGTDSLPRFKQDLANVAESYLPNLTLDFNKGDPGSLLVTIAIHIGKSTNQKWILILDGCTADTVAPSILENLVDSKAMVILTCLDRNLYFIQRSHLIDVTELDEESALKFVKYYLKLETEASMRQLCQFVNNYPLALEKVTFYLKYKQIHYVSKDTIHDYIEECKSRSETLISIEFAQFSGSKYGKTIQETLATTIDRVQAQSNTADGKNGYSFKLLQIIAFLGPDHVDLKFLRQAFTCWELSFDDTVFQDSLNFLNALCLIKCEAEIGLQMNTTVQQVVRYLKPIDSQTLHNILIKLETKCESVSEIRHFLCIWEHAMKEKAICLKLIVMAPQISKRLDQCCMYSESLWFAQRTINNLCESESSQNSELLLEMKTNYGLALRRVGKGEEAIALFTEIINAHKPYDEPSDIPSDKPIEGILKIQQHLANSYYTIQKFDEALDLYEQVLVGKIKIYGENSREVNQCHSNIAGALIGIKRFYDAEVKLKGVLNWQKRNNMPEDALRVTHSLGYCYYKTKNYAQAKNQFEVVLRQPDDRLQANAAKRLITGYMLGRTLFHLNEKNLAVKTLEEIFQKQVNLIGADNQDTLDTKKKIDKYMKQNHGDNLTKFDKVNLEHDVDSLTFSERNSILEVPIKPLHAEEFPDGELSTQLRDADDLTLLKINYLEQKNHLKQKKRLINKRIHNLKLQYNEKKVKLMRKISQSKGK</sequence>
<gene>
    <name evidence="1" type="ORF">Fcan01_16053</name>
</gene>
<dbReference type="Gene3D" id="1.25.40.10">
    <property type="entry name" value="Tetratricopeptide repeat domain"/>
    <property type="match status" value="1"/>
</dbReference>
<dbReference type="InterPro" id="IPR011990">
    <property type="entry name" value="TPR-like_helical_dom_sf"/>
</dbReference>
<dbReference type="InterPro" id="IPR019734">
    <property type="entry name" value="TPR_rpt"/>
</dbReference>
<dbReference type="Pfam" id="PF13374">
    <property type="entry name" value="TPR_10"/>
    <property type="match status" value="1"/>
</dbReference>
<dbReference type="Pfam" id="PF13174">
    <property type="entry name" value="TPR_6"/>
    <property type="match status" value="1"/>
</dbReference>
<accession>A0A226DY20</accession>
<evidence type="ECO:0000313" key="1">
    <source>
        <dbReference type="EMBL" id="OXA49704.1"/>
    </source>
</evidence>
<dbReference type="Gene3D" id="3.40.50.300">
    <property type="entry name" value="P-loop containing nucleotide triphosphate hydrolases"/>
    <property type="match status" value="1"/>
</dbReference>
<dbReference type="OrthoDB" id="8123811at2759"/>
<comment type="caution">
    <text evidence="1">The sequence shown here is derived from an EMBL/GenBank/DDBJ whole genome shotgun (WGS) entry which is preliminary data.</text>
</comment>
<dbReference type="InterPro" id="IPR027417">
    <property type="entry name" value="P-loop_NTPase"/>
</dbReference>
<dbReference type="SUPFAM" id="SSF52540">
    <property type="entry name" value="P-loop containing nucleoside triphosphate hydrolases"/>
    <property type="match status" value="1"/>
</dbReference>
<reference evidence="1 2" key="1">
    <citation type="submission" date="2015-12" db="EMBL/GenBank/DDBJ databases">
        <title>The genome of Folsomia candida.</title>
        <authorList>
            <person name="Faddeeva A."/>
            <person name="Derks M.F."/>
            <person name="Anvar Y."/>
            <person name="Smit S."/>
            <person name="Van Straalen N."/>
            <person name="Roelofs D."/>
        </authorList>
    </citation>
    <scope>NUCLEOTIDE SEQUENCE [LARGE SCALE GENOMIC DNA]</scope>
    <source>
        <strain evidence="1 2">VU population</strain>
        <tissue evidence="1">Whole body</tissue>
    </source>
</reference>
<keyword evidence="2" id="KW-1185">Reference proteome</keyword>
<name>A0A226DY20_FOLCA</name>
<dbReference type="AlphaFoldDB" id="A0A226DY20"/>
<protein>
    <submittedName>
        <fullName evidence="1">Chaperone protein ClpB</fullName>
    </submittedName>
</protein>